<keyword evidence="2" id="KW-1185">Reference proteome</keyword>
<reference evidence="1 2" key="1">
    <citation type="journal article" date="2024" name="Nat. Commun.">
        <title>Phylogenomics reveals the evolutionary origins of lichenization in chlorophyte algae.</title>
        <authorList>
            <person name="Puginier C."/>
            <person name="Libourel C."/>
            <person name="Otte J."/>
            <person name="Skaloud P."/>
            <person name="Haon M."/>
            <person name="Grisel S."/>
            <person name="Petersen M."/>
            <person name="Berrin J.G."/>
            <person name="Delaux P.M."/>
            <person name="Dal Grande F."/>
            <person name="Keller J."/>
        </authorList>
    </citation>
    <scope>NUCLEOTIDE SEQUENCE [LARGE SCALE GENOMIC DNA]</scope>
    <source>
        <strain evidence="1 2">SAG 2043</strain>
    </source>
</reference>
<protein>
    <recommendedName>
        <fullName evidence="3">Secreted protein</fullName>
    </recommendedName>
</protein>
<organism evidence="1 2">
    <name type="scientific">[Myrmecia] bisecta</name>
    <dbReference type="NCBI Taxonomy" id="41462"/>
    <lineage>
        <taxon>Eukaryota</taxon>
        <taxon>Viridiplantae</taxon>
        <taxon>Chlorophyta</taxon>
        <taxon>core chlorophytes</taxon>
        <taxon>Trebouxiophyceae</taxon>
        <taxon>Trebouxiales</taxon>
        <taxon>Trebouxiaceae</taxon>
        <taxon>Myrmecia</taxon>
    </lineage>
</organism>
<dbReference type="AlphaFoldDB" id="A0AAW1NZ00"/>
<accession>A0AAW1NZ00</accession>
<dbReference type="Proteomes" id="UP001489004">
    <property type="component" value="Unassembled WGS sequence"/>
</dbReference>
<evidence type="ECO:0008006" key="3">
    <source>
        <dbReference type="Google" id="ProtNLM"/>
    </source>
</evidence>
<dbReference type="EMBL" id="JALJOR010000025">
    <property type="protein sequence ID" value="KAK9803028.1"/>
    <property type="molecule type" value="Genomic_DNA"/>
</dbReference>
<name>A0AAW1NZ00_9CHLO</name>
<sequence>MLAPGSSELPNASAAAAAGLTSCLAGLRHSRCGCNRKGRGWRSQAGLCDCSGKRNPAAGDVPTCMAVGQHSLDLQGHLLR</sequence>
<evidence type="ECO:0000313" key="1">
    <source>
        <dbReference type="EMBL" id="KAK9803028.1"/>
    </source>
</evidence>
<evidence type="ECO:0000313" key="2">
    <source>
        <dbReference type="Proteomes" id="UP001489004"/>
    </source>
</evidence>
<comment type="caution">
    <text evidence="1">The sequence shown here is derived from an EMBL/GenBank/DDBJ whole genome shotgun (WGS) entry which is preliminary data.</text>
</comment>
<proteinExistence type="predicted"/>
<gene>
    <name evidence="1" type="ORF">WJX72_006194</name>
</gene>